<dbReference type="Proteomes" id="UP000198858">
    <property type="component" value="Chromosome I"/>
</dbReference>
<dbReference type="Pfam" id="PF01522">
    <property type="entry name" value="Polysacc_deac_1"/>
    <property type="match status" value="1"/>
</dbReference>
<dbReference type="EMBL" id="LT629745">
    <property type="protein sequence ID" value="SDS37493.1"/>
    <property type="molecule type" value="Genomic_DNA"/>
</dbReference>
<dbReference type="PANTHER" id="PTHR10587">
    <property type="entry name" value="GLYCOSYL TRANSFERASE-RELATED"/>
    <property type="match status" value="1"/>
</dbReference>
<dbReference type="CDD" id="cd10917">
    <property type="entry name" value="CE4_NodB_like_6s_7s"/>
    <property type="match status" value="1"/>
</dbReference>
<proteinExistence type="predicted"/>
<dbReference type="AlphaFoldDB" id="A0A1H1RPB4"/>
<dbReference type="InterPro" id="IPR011330">
    <property type="entry name" value="Glyco_hydro/deAcase_b/a-brl"/>
</dbReference>
<keyword evidence="4" id="KW-1185">Reference proteome</keyword>
<gene>
    <name evidence="3" type="ORF">SAMN04488552_2972</name>
</gene>
<dbReference type="InterPro" id="IPR050248">
    <property type="entry name" value="Polysacc_deacetylase_ArnD"/>
</dbReference>
<name>A0A1H1RPB4_9FLAO</name>
<keyword evidence="1" id="KW-0812">Transmembrane</keyword>
<protein>
    <submittedName>
        <fullName evidence="3">Peptidoglycan/xylan/chitin deacetylase, PgdA/CDA1 family</fullName>
    </submittedName>
</protein>
<dbReference type="GO" id="GO:0016810">
    <property type="term" value="F:hydrolase activity, acting on carbon-nitrogen (but not peptide) bonds"/>
    <property type="evidence" value="ECO:0007669"/>
    <property type="project" value="InterPro"/>
</dbReference>
<dbReference type="STRING" id="1250231.SAMN04488552_2972"/>
<dbReference type="GO" id="GO:0005975">
    <property type="term" value="P:carbohydrate metabolic process"/>
    <property type="evidence" value="ECO:0007669"/>
    <property type="project" value="InterPro"/>
</dbReference>
<keyword evidence="1" id="KW-1133">Transmembrane helix</keyword>
<sequence length="256" mass="29490">MIFKLIKTFFAVAAIFAIALYYQEVWPFWPVLVIAVLYMLLILVLSTNVQFNFFVKAYNRNPDFPDNSVALSFDDGPVEGTLEILEILDRYDTKAAFFCIGRNIQEYPEIFKEIIKRGHIVGNHTYSHTRKIGFLPSTVIVKEIEKCNKIAKEIGGVEMNLFRPPFGIINPKTQRAVKKTGHQVIGWNVRPYDAVTKSPEKIIHRITKDLNRGDLILLHDNMPNTAPILEQLLVILEQRKFSTVRPDKLFNIHAYN</sequence>
<keyword evidence="1" id="KW-0472">Membrane</keyword>
<dbReference type="RefSeq" id="WP_089663532.1">
    <property type="nucleotide sequence ID" value="NZ_LT629745.1"/>
</dbReference>
<reference evidence="3 4" key="1">
    <citation type="submission" date="2016-10" db="EMBL/GenBank/DDBJ databases">
        <authorList>
            <person name="Varghese N."/>
            <person name="Submissions S."/>
        </authorList>
    </citation>
    <scope>NUCLEOTIDE SEQUENCE [LARGE SCALE GENOMIC DNA]</scope>
    <source>
        <strain evidence="3 4">Mar_2010_102</strain>
    </source>
</reference>
<dbReference type="InterPro" id="IPR002509">
    <property type="entry name" value="NODB_dom"/>
</dbReference>
<evidence type="ECO:0000313" key="3">
    <source>
        <dbReference type="EMBL" id="SDS37493.1"/>
    </source>
</evidence>
<dbReference type="Gene3D" id="3.20.20.370">
    <property type="entry name" value="Glycoside hydrolase/deacetylase"/>
    <property type="match status" value="1"/>
</dbReference>
<dbReference type="PROSITE" id="PS51677">
    <property type="entry name" value="NODB"/>
    <property type="match status" value="1"/>
</dbReference>
<dbReference type="SUPFAM" id="SSF88713">
    <property type="entry name" value="Glycoside hydrolase/deacetylase"/>
    <property type="match status" value="1"/>
</dbReference>
<feature type="domain" description="NodB homology" evidence="2">
    <location>
        <begin position="67"/>
        <end position="244"/>
    </location>
</feature>
<feature type="transmembrane region" description="Helical" evidence="1">
    <location>
        <begin position="28"/>
        <end position="51"/>
    </location>
</feature>
<evidence type="ECO:0000259" key="2">
    <source>
        <dbReference type="PROSITE" id="PS51677"/>
    </source>
</evidence>
<evidence type="ECO:0000256" key="1">
    <source>
        <dbReference type="SAM" id="Phobius"/>
    </source>
</evidence>
<organism evidence="3 4">
    <name type="scientific">Christiangramia echinicola</name>
    <dbReference type="NCBI Taxonomy" id="279359"/>
    <lineage>
        <taxon>Bacteria</taxon>
        <taxon>Pseudomonadati</taxon>
        <taxon>Bacteroidota</taxon>
        <taxon>Flavobacteriia</taxon>
        <taxon>Flavobacteriales</taxon>
        <taxon>Flavobacteriaceae</taxon>
        <taxon>Christiangramia</taxon>
    </lineage>
</organism>
<feature type="transmembrane region" description="Helical" evidence="1">
    <location>
        <begin position="5"/>
        <end position="22"/>
    </location>
</feature>
<evidence type="ECO:0000313" key="4">
    <source>
        <dbReference type="Proteomes" id="UP000198858"/>
    </source>
</evidence>
<accession>A0A1H1RPB4</accession>